<proteinExistence type="predicted"/>
<evidence type="ECO:0000313" key="3">
    <source>
        <dbReference type="Proteomes" id="UP001595923"/>
    </source>
</evidence>
<accession>A0ABV9E3V4</accession>
<organism evidence="2 3">
    <name type="scientific">Nocardiopsis mangrovi</name>
    <dbReference type="NCBI Taxonomy" id="1179818"/>
    <lineage>
        <taxon>Bacteria</taxon>
        <taxon>Bacillati</taxon>
        <taxon>Actinomycetota</taxon>
        <taxon>Actinomycetes</taxon>
        <taxon>Streptosporangiales</taxon>
        <taxon>Nocardiopsidaceae</taxon>
        <taxon>Nocardiopsis</taxon>
    </lineage>
</organism>
<evidence type="ECO:0000259" key="1">
    <source>
        <dbReference type="Pfam" id="PF04149"/>
    </source>
</evidence>
<reference evidence="3" key="1">
    <citation type="journal article" date="2019" name="Int. J. Syst. Evol. Microbiol.">
        <title>The Global Catalogue of Microorganisms (GCM) 10K type strain sequencing project: providing services to taxonomists for standard genome sequencing and annotation.</title>
        <authorList>
            <consortium name="The Broad Institute Genomics Platform"/>
            <consortium name="The Broad Institute Genome Sequencing Center for Infectious Disease"/>
            <person name="Wu L."/>
            <person name="Ma J."/>
        </authorList>
    </citation>
    <scope>NUCLEOTIDE SEQUENCE [LARGE SCALE GENOMIC DNA]</scope>
    <source>
        <strain evidence="3">XZYJ18</strain>
    </source>
</reference>
<evidence type="ECO:0000313" key="2">
    <source>
        <dbReference type="EMBL" id="MFC4565762.1"/>
    </source>
</evidence>
<name>A0ABV9E3V4_9ACTN</name>
<protein>
    <submittedName>
        <fullName evidence="2">DUF397 domain-containing protein</fullName>
    </submittedName>
</protein>
<dbReference type="Pfam" id="PF04149">
    <property type="entry name" value="DUF397"/>
    <property type="match status" value="1"/>
</dbReference>
<gene>
    <name evidence="2" type="ORF">ACFO4E_28220</name>
</gene>
<dbReference type="Proteomes" id="UP001595923">
    <property type="component" value="Unassembled WGS sequence"/>
</dbReference>
<comment type="caution">
    <text evidence="2">The sequence shown here is derived from an EMBL/GenBank/DDBJ whole genome shotgun (WGS) entry which is preliminary data.</text>
</comment>
<sequence>MSDPIPWHKSTYSNQTGGHCVEVSEGSITRVRDTRNRELGTLAFPAREWRAFLAVVDGL</sequence>
<dbReference type="InterPro" id="IPR007278">
    <property type="entry name" value="DUF397"/>
</dbReference>
<dbReference type="RefSeq" id="WP_378580044.1">
    <property type="nucleotide sequence ID" value="NZ_JBHSFQ010000047.1"/>
</dbReference>
<feature type="domain" description="DUF397" evidence="1">
    <location>
        <begin position="7"/>
        <end position="56"/>
    </location>
</feature>
<keyword evidence="3" id="KW-1185">Reference proteome</keyword>
<dbReference type="EMBL" id="JBHSFQ010000047">
    <property type="protein sequence ID" value="MFC4565762.1"/>
    <property type="molecule type" value="Genomic_DNA"/>
</dbReference>